<dbReference type="GO" id="GO:0030288">
    <property type="term" value="C:outer membrane-bounded periplasmic space"/>
    <property type="evidence" value="ECO:0007669"/>
    <property type="project" value="TreeGrafter"/>
</dbReference>
<dbReference type="Gene3D" id="2.30.42.10">
    <property type="match status" value="1"/>
</dbReference>
<keyword evidence="4" id="KW-1185">Reference proteome</keyword>
<reference evidence="3" key="1">
    <citation type="submission" date="2021-03" db="EMBL/GenBank/DDBJ databases">
        <title>Acanthopleuribacteraceae sp. M133.</title>
        <authorList>
            <person name="Wang G."/>
        </authorList>
    </citation>
    <scope>NUCLEOTIDE SEQUENCE</scope>
    <source>
        <strain evidence="3">M133</strain>
    </source>
</reference>
<dbReference type="GO" id="GO:0008236">
    <property type="term" value="F:serine-type peptidase activity"/>
    <property type="evidence" value="ECO:0007669"/>
    <property type="project" value="InterPro"/>
</dbReference>
<dbReference type="InterPro" id="IPR036034">
    <property type="entry name" value="PDZ_sf"/>
</dbReference>
<dbReference type="Gene3D" id="3.30.750.44">
    <property type="match status" value="1"/>
</dbReference>
<dbReference type="SUPFAM" id="SSF50156">
    <property type="entry name" value="PDZ domain-like"/>
    <property type="match status" value="1"/>
</dbReference>
<feature type="signal peptide" evidence="1">
    <location>
        <begin position="1"/>
        <end position="23"/>
    </location>
</feature>
<dbReference type="PANTHER" id="PTHR32060:SF30">
    <property type="entry name" value="CARBOXY-TERMINAL PROCESSING PROTEASE CTPA"/>
    <property type="match status" value="1"/>
</dbReference>
<dbReference type="GO" id="GO:0007165">
    <property type="term" value="P:signal transduction"/>
    <property type="evidence" value="ECO:0007669"/>
    <property type="project" value="TreeGrafter"/>
</dbReference>
<sequence length="407" mass="45072">MHRFMNKSSMWLLTCALMMVAVARTFLHGQGELFKHSKDLPEILHLVDRAYVDEVQLETLLPGLYQGALNGLDENASYVPPGMTPVNRDDEVYLRTGMVVRKRLGHAYVMQVAPESPAANTQILPETYLREINGSVTREMSLVAVRQAILENETLVRLKVIDPGKTEDREVELHPATFGQTKMQHQAYGDGLHLVRIPQFYDGLELDLRKALNQTREAASKADRNPRFVLDLRNNARGNRRHFKMLVALFLPAGDLGAWVAKGREPIPVRNETAGAFADLDLFVLHNRGTSGAAEWFTAIARDRKAAVTLGIETLGMPPVYGWVQLKNGAHLEIPIADLELSSKETLTKNGVKPDVAVKKDVKGEGDDAEPKVESAEDYLARALEAVRSYRAESAPAPAQEALPKAG</sequence>
<dbReference type="GO" id="GO:0006508">
    <property type="term" value="P:proteolysis"/>
    <property type="evidence" value="ECO:0007669"/>
    <property type="project" value="InterPro"/>
</dbReference>
<dbReference type="SUPFAM" id="SSF52096">
    <property type="entry name" value="ClpP/crotonase"/>
    <property type="match status" value="1"/>
</dbReference>
<feature type="chain" id="PRO_5035328859" description="Tail specific protease domain-containing protein" evidence="1">
    <location>
        <begin position="24"/>
        <end position="407"/>
    </location>
</feature>
<protein>
    <recommendedName>
        <fullName evidence="2">Tail specific protease domain-containing protein</fullName>
    </recommendedName>
</protein>
<dbReference type="Pfam" id="PF03572">
    <property type="entry name" value="Peptidase_S41"/>
    <property type="match status" value="1"/>
</dbReference>
<name>A0A8A4TX97_SULCO</name>
<accession>A0A8A4TX97</accession>
<dbReference type="Proteomes" id="UP000663929">
    <property type="component" value="Chromosome"/>
</dbReference>
<dbReference type="InterPro" id="IPR005151">
    <property type="entry name" value="Tail-specific_protease"/>
</dbReference>
<organism evidence="3 4">
    <name type="scientific">Sulfidibacter corallicola</name>
    <dbReference type="NCBI Taxonomy" id="2818388"/>
    <lineage>
        <taxon>Bacteria</taxon>
        <taxon>Pseudomonadati</taxon>
        <taxon>Acidobacteriota</taxon>
        <taxon>Holophagae</taxon>
        <taxon>Acanthopleuribacterales</taxon>
        <taxon>Acanthopleuribacteraceae</taxon>
        <taxon>Sulfidibacter</taxon>
    </lineage>
</organism>
<dbReference type="EMBL" id="CP071793">
    <property type="protein sequence ID" value="QTD53831.1"/>
    <property type="molecule type" value="Genomic_DNA"/>
</dbReference>
<dbReference type="KEGG" id="scor:J3U87_15385"/>
<evidence type="ECO:0000259" key="2">
    <source>
        <dbReference type="SMART" id="SM00245"/>
    </source>
</evidence>
<dbReference type="RefSeq" id="WP_237383932.1">
    <property type="nucleotide sequence ID" value="NZ_CP071793.1"/>
</dbReference>
<evidence type="ECO:0000313" key="4">
    <source>
        <dbReference type="Proteomes" id="UP000663929"/>
    </source>
</evidence>
<feature type="domain" description="Tail specific protease" evidence="2">
    <location>
        <begin position="151"/>
        <end position="359"/>
    </location>
</feature>
<keyword evidence="1" id="KW-0732">Signal</keyword>
<dbReference type="Gene3D" id="3.90.226.10">
    <property type="entry name" value="2-enoyl-CoA Hydratase, Chain A, domain 1"/>
    <property type="match status" value="1"/>
</dbReference>
<evidence type="ECO:0000256" key="1">
    <source>
        <dbReference type="SAM" id="SignalP"/>
    </source>
</evidence>
<evidence type="ECO:0000313" key="3">
    <source>
        <dbReference type="EMBL" id="QTD53831.1"/>
    </source>
</evidence>
<dbReference type="PANTHER" id="PTHR32060">
    <property type="entry name" value="TAIL-SPECIFIC PROTEASE"/>
    <property type="match status" value="1"/>
</dbReference>
<dbReference type="AlphaFoldDB" id="A0A8A4TX97"/>
<dbReference type="SMART" id="SM00245">
    <property type="entry name" value="TSPc"/>
    <property type="match status" value="1"/>
</dbReference>
<dbReference type="InterPro" id="IPR029045">
    <property type="entry name" value="ClpP/crotonase-like_dom_sf"/>
</dbReference>
<proteinExistence type="predicted"/>
<dbReference type="GO" id="GO:0004175">
    <property type="term" value="F:endopeptidase activity"/>
    <property type="evidence" value="ECO:0007669"/>
    <property type="project" value="TreeGrafter"/>
</dbReference>
<gene>
    <name evidence="3" type="ORF">J3U87_15385</name>
</gene>